<organism evidence="1">
    <name type="scientific">Anguilla anguilla</name>
    <name type="common">European freshwater eel</name>
    <name type="synonym">Muraena anguilla</name>
    <dbReference type="NCBI Taxonomy" id="7936"/>
    <lineage>
        <taxon>Eukaryota</taxon>
        <taxon>Metazoa</taxon>
        <taxon>Chordata</taxon>
        <taxon>Craniata</taxon>
        <taxon>Vertebrata</taxon>
        <taxon>Euteleostomi</taxon>
        <taxon>Actinopterygii</taxon>
        <taxon>Neopterygii</taxon>
        <taxon>Teleostei</taxon>
        <taxon>Anguilliformes</taxon>
        <taxon>Anguillidae</taxon>
        <taxon>Anguilla</taxon>
    </lineage>
</organism>
<reference evidence="1" key="1">
    <citation type="submission" date="2014-11" db="EMBL/GenBank/DDBJ databases">
        <authorList>
            <person name="Amaro Gonzalez C."/>
        </authorList>
    </citation>
    <scope>NUCLEOTIDE SEQUENCE</scope>
</reference>
<protein>
    <submittedName>
        <fullName evidence="1">Uncharacterized protein</fullName>
    </submittedName>
</protein>
<dbReference type="AlphaFoldDB" id="A0A0E9RXI4"/>
<accession>A0A0E9RXI4</accession>
<name>A0A0E9RXI4_ANGAN</name>
<proteinExistence type="predicted"/>
<dbReference type="EMBL" id="GBXM01074658">
    <property type="protein sequence ID" value="JAH33919.1"/>
    <property type="molecule type" value="Transcribed_RNA"/>
</dbReference>
<reference evidence="1" key="2">
    <citation type="journal article" date="2015" name="Fish Shellfish Immunol.">
        <title>Early steps in the European eel (Anguilla anguilla)-Vibrio vulnificus interaction in the gills: Role of the RtxA13 toxin.</title>
        <authorList>
            <person name="Callol A."/>
            <person name="Pajuelo D."/>
            <person name="Ebbesson L."/>
            <person name="Teles M."/>
            <person name="MacKenzie S."/>
            <person name="Amaro C."/>
        </authorList>
    </citation>
    <scope>NUCLEOTIDE SEQUENCE</scope>
</reference>
<evidence type="ECO:0000313" key="1">
    <source>
        <dbReference type="EMBL" id="JAH33919.1"/>
    </source>
</evidence>
<sequence length="39" mass="4415">MSSRSGLTWISTIGQSLPECLLLICTDERRNRTLITVHL</sequence>